<keyword evidence="4" id="KW-1134">Transmembrane beta strand</keyword>
<evidence type="ECO:0000313" key="10">
    <source>
        <dbReference type="Proteomes" id="UP001141933"/>
    </source>
</evidence>
<feature type="chain" id="PRO_5047176519" evidence="8">
    <location>
        <begin position="27"/>
        <end position="440"/>
    </location>
</feature>
<dbReference type="PANTHER" id="PTHR30026:SF20">
    <property type="entry name" value="OUTER MEMBRANE PROTEIN TOLC"/>
    <property type="match status" value="1"/>
</dbReference>
<dbReference type="Gene3D" id="1.20.1600.10">
    <property type="entry name" value="Outer membrane efflux proteins (OEP)"/>
    <property type="match status" value="1"/>
</dbReference>
<keyword evidence="10" id="KW-1185">Reference proteome</keyword>
<sequence length="440" mass="49962">MSIKFLYFGQWAIILFAIFGVQTACAQQSACLQAYRNRVIDYNQDIKAAGYTVSLQKEKEKSAKADFLPKLSADGSFSYTGNPMELQVDIPEMNISRSWQGSDMKYGASLTLAQPLYQGGFIRAGYDKSKKEKELAEYEQQRITNNTVYNADVYYWNAVAQTEMVKIAEEFKSSVSLLVDVVRHRVQEEYTDRSDLLMAEVKLNDANYRLLQAENRREVARLSLNSFAGVAPDSVLQTDSAVISLREMDDRNETTDLGLAHRPELRIALNKVEIQKAQAKMANAQFLPRVSVGIDGSYMSPGYNFRSDMDPNYVVYAKLSVPIFEWGKRKSTRRAGKYGIDIAQENHHKVVDNLRLEIETAYYTYSQSIEKVIFTESSLQKAAESEYLAMEKYKEGNISIVEVINAQLYHQEAKVNYIQSKLDAQIAKSGFERAMGRIGY</sequence>
<dbReference type="SUPFAM" id="SSF56954">
    <property type="entry name" value="Outer membrane efflux proteins (OEP)"/>
    <property type="match status" value="1"/>
</dbReference>
<keyword evidence="5" id="KW-0812">Transmembrane</keyword>
<comment type="caution">
    <text evidence="9">The sequence shown here is derived from an EMBL/GenBank/DDBJ whole genome shotgun (WGS) entry which is preliminary data.</text>
</comment>
<comment type="subcellular location">
    <subcellularLocation>
        <location evidence="1">Cell outer membrane</location>
    </subcellularLocation>
</comment>
<dbReference type="RefSeq" id="WP_269877820.1">
    <property type="nucleotide sequence ID" value="NZ_JAPZVM010000005.1"/>
</dbReference>
<evidence type="ECO:0000256" key="3">
    <source>
        <dbReference type="ARBA" id="ARBA00022448"/>
    </source>
</evidence>
<proteinExistence type="inferred from homology"/>
<dbReference type="PANTHER" id="PTHR30026">
    <property type="entry name" value="OUTER MEMBRANE PROTEIN TOLC"/>
    <property type="match status" value="1"/>
</dbReference>
<keyword evidence="8" id="KW-0732">Signal</keyword>
<feature type="signal peptide" evidence="8">
    <location>
        <begin position="1"/>
        <end position="26"/>
    </location>
</feature>
<evidence type="ECO:0000313" key="9">
    <source>
        <dbReference type="EMBL" id="MCZ8372632.1"/>
    </source>
</evidence>
<dbReference type="EMBL" id="JAPZVM010000005">
    <property type="protein sequence ID" value="MCZ8372632.1"/>
    <property type="molecule type" value="Genomic_DNA"/>
</dbReference>
<accession>A0ABT4PHW0</accession>
<reference evidence="9" key="1">
    <citation type="submission" date="2022-12" db="EMBL/GenBank/DDBJ databases">
        <title>Phocaeicola acetigenes sp. nov., isolated feces from a healthy human.</title>
        <authorList>
            <person name="Do H."/>
            <person name="Ha Y.B."/>
            <person name="Kim J.-S."/>
            <person name="Suh M.K."/>
            <person name="Kim H.S."/>
            <person name="Lee J.-S."/>
        </authorList>
    </citation>
    <scope>NUCLEOTIDE SEQUENCE</scope>
    <source>
        <strain evidence="9">KGMB11183</strain>
    </source>
</reference>
<dbReference type="InterPro" id="IPR003423">
    <property type="entry name" value="OMP_efflux"/>
</dbReference>
<keyword evidence="6" id="KW-0472">Membrane</keyword>
<dbReference type="Pfam" id="PF02321">
    <property type="entry name" value="OEP"/>
    <property type="match status" value="2"/>
</dbReference>
<keyword evidence="3" id="KW-0813">Transport</keyword>
<evidence type="ECO:0000256" key="7">
    <source>
        <dbReference type="ARBA" id="ARBA00023237"/>
    </source>
</evidence>
<evidence type="ECO:0000256" key="1">
    <source>
        <dbReference type="ARBA" id="ARBA00004442"/>
    </source>
</evidence>
<evidence type="ECO:0000256" key="4">
    <source>
        <dbReference type="ARBA" id="ARBA00022452"/>
    </source>
</evidence>
<evidence type="ECO:0000256" key="6">
    <source>
        <dbReference type="ARBA" id="ARBA00023136"/>
    </source>
</evidence>
<protein>
    <submittedName>
        <fullName evidence="9">TolC family protein</fullName>
    </submittedName>
</protein>
<evidence type="ECO:0000256" key="2">
    <source>
        <dbReference type="ARBA" id="ARBA00007613"/>
    </source>
</evidence>
<organism evidence="9 10">
    <name type="scientific">Phocaeicola acetigenes</name>
    <dbReference type="NCBI Taxonomy" id="3016083"/>
    <lineage>
        <taxon>Bacteria</taxon>
        <taxon>Pseudomonadati</taxon>
        <taxon>Bacteroidota</taxon>
        <taxon>Bacteroidia</taxon>
        <taxon>Bacteroidales</taxon>
        <taxon>Bacteroidaceae</taxon>
        <taxon>Phocaeicola</taxon>
    </lineage>
</organism>
<evidence type="ECO:0000256" key="8">
    <source>
        <dbReference type="SAM" id="SignalP"/>
    </source>
</evidence>
<name>A0ABT4PHW0_9BACT</name>
<keyword evidence="7" id="KW-0998">Cell outer membrane</keyword>
<gene>
    <name evidence="9" type="ORF">O6P32_07920</name>
</gene>
<comment type="similarity">
    <text evidence="2">Belongs to the outer membrane factor (OMF) (TC 1.B.17) family.</text>
</comment>
<dbReference type="InterPro" id="IPR051906">
    <property type="entry name" value="TolC-like"/>
</dbReference>
<dbReference type="Proteomes" id="UP001141933">
    <property type="component" value="Unassembled WGS sequence"/>
</dbReference>
<evidence type="ECO:0000256" key="5">
    <source>
        <dbReference type="ARBA" id="ARBA00022692"/>
    </source>
</evidence>